<dbReference type="InterPro" id="IPR011990">
    <property type="entry name" value="TPR-like_helical_dom_sf"/>
</dbReference>
<comment type="function">
    <text evidence="3">May play the central regulatory role in sporulation. It may be an element of the effector pathway responsible for the activation of sporulation genes in response to nutritional stress. Spo0A may act in concert with spo0H (a sigma factor) to control the expression of some genes that are critical to the sporulation process.</text>
</comment>
<organism evidence="4 5">
    <name type="scientific">Clostridium aceticum</name>
    <dbReference type="NCBI Taxonomy" id="84022"/>
    <lineage>
        <taxon>Bacteria</taxon>
        <taxon>Bacillati</taxon>
        <taxon>Bacillota</taxon>
        <taxon>Clostridia</taxon>
        <taxon>Eubacteriales</taxon>
        <taxon>Clostridiaceae</taxon>
        <taxon>Clostridium</taxon>
    </lineage>
</organism>
<evidence type="ECO:0000313" key="4">
    <source>
        <dbReference type="EMBL" id="AKL94652.1"/>
    </source>
</evidence>
<dbReference type="PATRIC" id="fig|84022.5.peg.877"/>
<keyword evidence="2" id="KW-0597">Phosphoprotein</keyword>
<dbReference type="CDD" id="cd00156">
    <property type="entry name" value="REC"/>
    <property type="match status" value="1"/>
</dbReference>
<dbReference type="Proteomes" id="UP000035704">
    <property type="component" value="Chromosome"/>
</dbReference>
<evidence type="ECO:0000256" key="3">
    <source>
        <dbReference type="ARBA" id="ARBA00024867"/>
    </source>
</evidence>
<dbReference type="STRING" id="84022.CACET_c11870"/>
<dbReference type="PROSITE" id="PS50110">
    <property type="entry name" value="RESPONSE_REGULATORY"/>
    <property type="match status" value="1"/>
</dbReference>
<dbReference type="SMART" id="SM00448">
    <property type="entry name" value="REC"/>
    <property type="match status" value="1"/>
</dbReference>
<dbReference type="Pfam" id="PF00072">
    <property type="entry name" value="Response_reg"/>
    <property type="match status" value="1"/>
</dbReference>
<dbReference type="GO" id="GO:0000160">
    <property type="term" value="P:phosphorelay signal transduction system"/>
    <property type="evidence" value="ECO:0007669"/>
    <property type="project" value="InterPro"/>
</dbReference>
<dbReference type="PANTHER" id="PTHR44591">
    <property type="entry name" value="STRESS RESPONSE REGULATOR PROTEIN 1"/>
    <property type="match status" value="1"/>
</dbReference>
<dbReference type="InterPro" id="IPR019734">
    <property type="entry name" value="TPR_rpt"/>
</dbReference>
<dbReference type="Gene3D" id="3.40.50.2300">
    <property type="match status" value="1"/>
</dbReference>
<evidence type="ECO:0000313" key="5">
    <source>
        <dbReference type="Proteomes" id="UP000035704"/>
    </source>
</evidence>
<sequence>MIKILIVDDEKNIRLALKQCLLAEHYEVETAVNGLEGYEKIMAGDFAVVLLDMKMPGLTGIEVLQKARSQGKLVNIIMMTAYGTIEKAVEAMKLGAIDFLSKPFAPEEIRTIVKDVLSREKLLEEEVTTYHEMIQYAKKSILSGDYEKAREFLGKAIVKNTEAPEPHNLLGIILEFYGKVSEAQKHYRAALALEPTFSPAQQNLERTAQFIYTQHGMNLGDGTNEEE</sequence>
<dbReference type="SUPFAM" id="SSF48452">
    <property type="entry name" value="TPR-like"/>
    <property type="match status" value="1"/>
</dbReference>
<dbReference type="SUPFAM" id="SSF52172">
    <property type="entry name" value="CheY-like"/>
    <property type="match status" value="1"/>
</dbReference>
<dbReference type="PANTHER" id="PTHR44591:SF3">
    <property type="entry name" value="RESPONSE REGULATORY DOMAIN-CONTAINING PROTEIN"/>
    <property type="match status" value="1"/>
</dbReference>
<name>A0A0D8I880_9CLOT</name>
<dbReference type="KEGG" id="cace:CACET_c11870"/>
<gene>
    <name evidence="4" type="ORF">CACET_c11870</name>
</gene>
<keyword evidence="5" id="KW-1185">Reference proteome</keyword>
<dbReference type="Gene3D" id="1.25.40.10">
    <property type="entry name" value="Tetratricopeptide repeat domain"/>
    <property type="match status" value="1"/>
</dbReference>
<accession>A0A0D8I880</accession>
<dbReference type="RefSeq" id="WP_044825408.1">
    <property type="nucleotide sequence ID" value="NZ_CP009687.1"/>
</dbReference>
<dbReference type="OrthoDB" id="9808843at2"/>
<reference evidence="4 5" key="1">
    <citation type="submission" date="2014-10" db="EMBL/GenBank/DDBJ databases">
        <title>Genome sequence of Clostridium aceticum DSM 1496.</title>
        <authorList>
            <person name="Poehlein A."/>
            <person name="Schiel-Bengelsdorf B."/>
            <person name="Gottschalk G."/>
            <person name="Duerre P."/>
            <person name="Daniel R."/>
        </authorList>
    </citation>
    <scope>NUCLEOTIDE SEQUENCE [LARGE SCALE GENOMIC DNA]</scope>
    <source>
        <strain evidence="4 5">DSM 1496</strain>
    </source>
</reference>
<dbReference type="InterPro" id="IPR001789">
    <property type="entry name" value="Sig_transdc_resp-reg_receiver"/>
</dbReference>
<dbReference type="EMBL" id="CP009687">
    <property type="protein sequence ID" value="AKL94652.1"/>
    <property type="molecule type" value="Genomic_DNA"/>
</dbReference>
<evidence type="ECO:0000256" key="2">
    <source>
        <dbReference type="ARBA" id="ARBA00022553"/>
    </source>
</evidence>
<dbReference type="InterPro" id="IPR011006">
    <property type="entry name" value="CheY-like_superfamily"/>
</dbReference>
<protein>
    <recommendedName>
        <fullName evidence="1">Stage 0 sporulation protein A homolog</fullName>
    </recommendedName>
</protein>
<dbReference type="PROSITE" id="PS50005">
    <property type="entry name" value="TPR"/>
    <property type="match status" value="1"/>
</dbReference>
<proteinExistence type="predicted"/>
<dbReference type="AlphaFoldDB" id="A0A0D8I880"/>
<evidence type="ECO:0000256" key="1">
    <source>
        <dbReference type="ARBA" id="ARBA00018672"/>
    </source>
</evidence>
<dbReference type="InterPro" id="IPR050595">
    <property type="entry name" value="Bact_response_regulator"/>
</dbReference>